<protein>
    <submittedName>
        <fullName evidence="1">Uncharacterized protein</fullName>
    </submittedName>
</protein>
<proteinExistence type="predicted"/>
<evidence type="ECO:0000313" key="1">
    <source>
        <dbReference type="EMBL" id="XDQ23288.1"/>
    </source>
</evidence>
<sequence length="479" mass="51457">MTRDLTAFGTEITFPEMLQADAWTGDGPATGAPSDGWGFGPQLWQPKVWMRPEEAVDPGEWRSDQIGWGLVLPDRDDLTERQKATADDAPEPIRELFKQRLPAARIFRHRQGPATGVVSLRDYLAHKDVAISGSATGIGDGKLPQYLLLYGGPEALPWGLQYQLNAGRYVGRLHLTGDELDHYVTALLSEWKDSAARYDAPVIWSVDHGGDDISQVMRTSIGAKVAARMTQDRDQEMKAATYLDGGARPVTGGDLVAALALNTPALVVTTSHGMTGPLDDRTQMTANLGLLVDTLHSPLEPTDVLARWQPAGAIWYAHACCSAGADGSSVFTGLVQDGSLADQVLRGVAGIGPTVAPLPTALLGAAQPLRAFIGHVEPTFDWTIRSPWTLQPLTDNLVTALYDKICLGKPAGLAFGDLYGRIGELATAHDQAIRQYSESIDGAEGALTAATYTKLAYFDLQTTVILGDPTVAIRLPVRN</sequence>
<dbReference type="AlphaFoldDB" id="A0AB39P2G1"/>
<dbReference type="RefSeq" id="WP_369228869.1">
    <property type="nucleotide sequence ID" value="NZ_CP163435.1"/>
</dbReference>
<name>A0AB39P2G1_9ACTN</name>
<reference evidence="1" key="1">
    <citation type="submission" date="2024-07" db="EMBL/GenBank/DDBJ databases">
        <authorList>
            <person name="Yu S.T."/>
        </authorList>
    </citation>
    <scope>NUCLEOTIDE SEQUENCE</scope>
    <source>
        <strain evidence="1">R21</strain>
    </source>
</reference>
<organism evidence="1">
    <name type="scientific">Streptomyces sp. R21</name>
    <dbReference type="NCBI Taxonomy" id="3238627"/>
    <lineage>
        <taxon>Bacteria</taxon>
        <taxon>Bacillati</taxon>
        <taxon>Actinomycetota</taxon>
        <taxon>Actinomycetes</taxon>
        <taxon>Kitasatosporales</taxon>
        <taxon>Streptomycetaceae</taxon>
        <taxon>Streptomyces</taxon>
    </lineage>
</organism>
<gene>
    <name evidence="1" type="ORF">AB5J56_00455</name>
</gene>
<accession>A0AB39P2G1</accession>
<dbReference type="EMBL" id="CP163435">
    <property type="protein sequence ID" value="XDQ23288.1"/>
    <property type="molecule type" value="Genomic_DNA"/>
</dbReference>